<comment type="caution">
    <text evidence="1">The sequence shown here is derived from an EMBL/GenBank/DDBJ whole genome shotgun (WGS) entry which is preliminary data.</text>
</comment>
<name>A0AAD5MHY5_PARTN</name>
<reference evidence="1" key="1">
    <citation type="submission" date="2021-06" db="EMBL/GenBank/DDBJ databases">
        <title>Parelaphostrongylus tenuis whole genome reference sequence.</title>
        <authorList>
            <person name="Garwood T.J."/>
            <person name="Larsen P.A."/>
            <person name="Fountain-Jones N.M."/>
            <person name="Garbe J.R."/>
            <person name="Macchietto M.G."/>
            <person name="Kania S.A."/>
            <person name="Gerhold R.W."/>
            <person name="Richards J.E."/>
            <person name="Wolf T.M."/>
        </authorList>
    </citation>
    <scope>NUCLEOTIDE SEQUENCE</scope>
    <source>
        <strain evidence="1">MNPRO001-30</strain>
        <tissue evidence="1">Meninges</tissue>
    </source>
</reference>
<evidence type="ECO:0000313" key="2">
    <source>
        <dbReference type="Proteomes" id="UP001196413"/>
    </source>
</evidence>
<dbReference type="EMBL" id="JAHQIW010000416">
    <property type="protein sequence ID" value="KAJ1348016.1"/>
    <property type="molecule type" value="Genomic_DNA"/>
</dbReference>
<dbReference type="AlphaFoldDB" id="A0AAD5MHY5"/>
<dbReference type="Proteomes" id="UP001196413">
    <property type="component" value="Unassembled WGS sequence"/>
</dbReference>
<evidence type="ECO:0000313" key="1">
    <source>
        <dbReference type="EMBL" id="KAJ1348016.1"/>
    </source>
</evidence>
<sequence>MVDIDFEKFDLINVTSLSQMFANDREIMGSTDEVASHAVCNIIFDKIDRFLISTHCHDFEAFHKMRQFQN</sequence>
<protein>
    <submittedName>
        <fullName evidence="1">Uncharacterized protein</fullName>
    </submittedName>
</protein>
<keyword evidence="2" id="KW-1185">Reference proteome</keyword>
<proteinExistence type="predicted"/>
<accession>A0AAD5MHY5</accession>
<organism evidence="1 2">
    <name type="scientific">Parelaphostrongylus tenuis</name>
    <name type="common">Meningeal worm</name>
    <dbReference type="NCBI Taxonomy" id="148309"/>
    <lineage>
        <taxon>Eukaryota</taxon>
        <taxon>Metazoa</taxon>
        <taxon>Ecdysozoa</taxon>
        <taxon>Nematoda</taxon>
        <taxon>Chromadorea</taxon>
        <taxon>Rhabditida</taxon>
        <taxon>Rhabditina</taxon>
        <taxon>Rhabditomorpha</taxon>
        <taxon>Strongyloidea</taxon>
        <taxon>Metastrongylidae</taxon>
        <taxon>Parelaphostrongylus</taxon>
    </lineage>
</organism>
<gene>
    <name evidence="1" type="ORF">KIN20_003224</name>
</gene>